<evidence type="ECO:0000256" key="6">
    <source>
        <dbReference type="ARBA" id="ARBA00023242"/>
    </source>
</evidence>
<evidence type="ECO:0000256" key="2">
    <source>
        <dbReference type="ARBA" id="ARBA00022723"/>
    </source>
</evidence>
<feature type="domain" description="C2H2-type" evidence="10">
    <location>
        <begin position="480"/>
        <end position="507"/>
    </location>
</feature>
<evidence type="ECO:0000256" key="8">
    <source>
        <dbReference type="SAM" id="Coils"/>
    </source>
</evidence>
<keyword evidence="3" id="KW-0677">Repeat</keyword>
<protein>
    <submittedName>
        <fullName evidence="11">Zinc finger protein 252-like</fullName>
    </submittedName>
</protein>
<keyword evidence="5" id="KW-0862">Zinc</keyword>
<feature type="coiled-coil region" evidence="8">
    <location>
        <begin position="43"/>
        <end position="70"/>
    </location>
</feature>
<evidence type="ECO:0000256" key="5">
    <source>
        <dbReference type="ARBA" id="ARBA00022833"/>
    </source>
</evidence>
<dbReference type="GO" id="GO:0045893">
    <property type="term" value="P:positive regulation of DNA-templated transcription"/>
    <property type="evidence" value="ECO:0007669"/>
    <property type="project" value="UniProtKB-ARBA"/>
</dbReference>
<keyword evidence="4 7" id="KW-0863">Zinc-finger</keyword>
<dbReference type="FunFam" id="3.30.160.60:FF:001732">
    <property type="entry name" value="Zgc:162936"/>
    <property type="match status" value="1"/>
</dbReference>
<evidence type="ECO:0000313" key="11">
    <source>
        <dbReference type="Ensembl" id="ENSNBRP00000007095.1"/>
    </source>
</evidence>
<organism evidence="11 12">
    <name type="scientific">Neolamprologus brichardi</name>
    <name type="common">Fairy cichlid</name>
    <name type="synonym">Lamprologus brichardi</name>
    <dbReference type="NCBI Taxonomy" id="32507"/>
    <lineage>
        <taxon>Eukaryota</taxon>
        <taxon>Metazoa</taxon>
        <taxon>Chordata</taxon>
        <taxon>Craniata</taxon>
        <taxon>Vertebrata</taxon>
        <taxon>Euteleostomi</taxon>
        <taxon>Actinopterygii</taxon>
        <taxon>Neopterygii</taxon>
        <taxon>Teleostei</taxon>
        <taxon>Neoteleostei</taxon>
        <taxon>Acanthomorphata</taxon>
        <taxon>Ovalentaria</taxon>
        <taxon>Cichlomorphae</taxon>
        <taxon>Cichliformes</taxon>
        <taxon>Cichlidae</taxon>
        <taxon>African cichlids</taxon>
        <taxon>Pseudocrenilabrinae</taxon>
        <taxon>Lamprologini</taxon>
        <taxon>Neolamprologus</taxon>
    </lineage>
</organism>
<dbReference type="Proteomes" id="UP000261580">
    <property type="component" value="Unassembled WGS sequence"/>
</dbReference>
<feature type="compositionally biased region" description="Basic and acidic residues" evidence="9">
    <location>
        <begin position="228"/>
        <end position="259"/>
    </location>
</feature>
<dbReference type="Bgee" id="ENSNBRG00000005571">
    <property type="expression patterns" value="Expressed in testis and 5 other cell types or tissues"/>
</dbReference>
<evidence type="ECO:0000256" key="1">
    <source>
        <dbReference type="ARBA" id="ARBA00004123"/>
    </source>
</evidence>
<comment type="subcellular location">
    <subcellularLocation>
        <location evidence="1">Nucleus</location>
    </subcellularLocation>
</comment>
<feature type="compositionally biased region" description="Basic and acidic residues" evidence="9">
    <location>
        <begin position="326"/>
        <end position="347"/>
    </location>
</feature>
<feature type="compositionally biased region" description="Basic and acidic residues" evidence="9">
    <location>
        <begin position="449"/>
        <end position="462"/>
    </location>
</feature>
<dbReference type="GO" id="GO:0005634">
    <property type="term" value="C:nucleus"/>
    <property type="evidence" value="ECO:0007669"/>
    <property type="project" value="UniProtKB-SubCell"/>
</dbReference>
<dbReference type="OMA" id="RWQTMGV"/>
<feature type="compositionally biased region" description="Basic and acidic residues" evidence="9">
    <location>
        <begin position="174"/>
        <end position="190"/>
    </location>
</feature>
<proteinExistence type="predicted"/>
<dbReference type="GO" id="GO:0043565">
    <property type="term" value="F:sequence-specific DNA binding"/>
    <property type="evidence" value="ECO:0007669"/>
    <property type="project" value="UniProtKB-ARBA"/>
</dbReference>
<feature type="region of interest" description="Disordered" evidence="9">
    <location>
        <begin position="438"/>
        <end position="470"/>
    </location>
</feature>
<dbReference type="SUPFAM" id="SSF57667">
    <property type="entry name" value="beta-beta-alpha zinc fingers"/>
    <property type="match status" value="3"/>
</dbReference>
<keyword evidence="2" id="KW-0479">Metal-binding</keyword>
<dbReference type="PROSITE" id="PS00028">
    <property type="entry name" value="ZINC_FINGER_C2H2_1"/>
    <property type="match status" value="4"/>
</dbReference>
<evidence type="ECO:0000259" key="10">
    <source>
        <dbReference type="PROSITE" id="PS50157"/>
    </source>
</evidence>
<evidence type="ECO:0000256" key="4">
    <source>
        <dbReference type="ARBA" id="ARBA00022771"/>
    </source>
</evidence>
<dbReference type="InterPro" id="IPR013087">
    <property type="entry name" value="Znf_C2H2_type"/>
</dbReference>
<dbReference type="Ensembl" id="ENSNBRT00000007297.1">
    <property type="protein sequence ID" value="ENSNBRP00000007095.1"/>
    <property type="gene ID" value="ENSNBRG00000005571.1"/>
</dbReference>
<evidence type="ECO:0000256" key="9">
    <source>
        <dbReference type="SAM" id="MobiDB-lite"/>
    </source>
</evidence>
<evidence type="ECO:0000256" key="3">
    <source>
        <dbReference type="ARBA" id="ARBA00022737"/>
    </source>
</evidence>
<sequence length="561" mass="64758">MSDILTRGFKAQLTTAMESISRRAVFEIMKIFENTLYDNQMELAQKGQEVAQLKIKLQTAELKLKELEHARGRQVKTNKVQTNPSQTEVEVVTETPGQSSEVPEIDFEVPDDWCSPLGYETVTKPDEVVCPSVRLRPLSIPLCHITIPKDEAVRCDIDLNQRRKGARRSSRISNLKESKNTGKDKRFPAHDHRFQNIKNDVKLLLHDIKEEYPDLIALGHHRRRKRKLTGEKQENEVKSRREQRKTASTESTSKEHETMESGSKNAYSCKICKKVFDTEFGRDVHVRSHKTCRGCKKIFPFPSTLRHHKRNCAKLKKLLAASSEGKPADKRENRTASKKQAISEESTHSSSSNNNKEGNKNAGRYPCTHCIKSFDFRFKLIEHMRIHTGEKPYSCSICQKTFRIAQSLRLHMVKRHNNQNTEINGDLYWTKPLEEIEENTGGSVSPRKHTSEEIVQNKEGRQSKKSSRWQTMGVRHNRGFMCLFCHKVLRSKIILIEHYRIHTGEKPLKCDRCPAMFRTNAQLYVHKKKCRCPPAAMQCKKCGKQLPSQEVYDKHVSKCKN</sequence>
<dbReference type="GO" id="GO:0008270">
    <property type="term" value="F:zinc ion binding"/>
    <property type="evidence" value="ECO:0007669"/>
    <property type="project" value="UniProtKB-KW"/>
</dbReference>
<dbReference type="STRING" id="32507.ENSNBRP00000007095"/>
<accession>A0A3Q4GDE5</accession>
<dbReference type="Pfam" id="PF00096">
    <property type="entry name" value="zf-C2H2"/>
    <property type="match status" value="1"/>
</dbReference>
<feature type="domain" description="C2H2-type" evidence="10">
    <location>
        <begin position="267"/>
        <end position="294"/>
    </location>
</feature>
<feature type="region of interest" description="Disordered" evidence="9">
    <location>
        <begin position="322"/>
        <end position="360"/>
    </location>
</feature>
<dbReference type="GO" id="GO:0000981">
    <property type="term" value="F:DNA-binding transcription factor activity, RNA polymerase II-specific"/>
    <property type="evidence" value="ECO:0007669"/>
    <property type="project" value="TreeGrafter"/>
</dbReference>
<keyword evidence="8" id="KW-0175">Coiled coil</keyword>
<dbReference type="AlphaFoldDB" id="A0A3Q4GDE5"/>
<dbReference type="SMART" id="SM00355">
    <property type="entry name" value="ZnF_C2H2"/>
    <property type="match status" value="7"/>
</dbReference>
<feature type="domain" description="C2H2-type" evidence="10">
    <location>
        <begin position="393"/>
        <end position="421"/>
    </location>
</feature>
<dbReference type="PANTHER" id="PTHR24394">
    <property type="entry name" value="ZINC FINGER PROTEIN"/>
    <property type="match status" value="1"/>
</dbReference>
<dbReference type="GeneTree" id="ENSGT00940000164700"/>
<keyword evidence="12" id="KW-1185">Reference proteome</keyword>
<evidence type="ECO:0000313" key="12">
    <source>
        <dbReference type="Proteomes" id="UP000261580"/>
    </source>
</evidence>
<dbReference type="PANTHER" id="PTHR24394:SF29">
    <property type="entry name" value="MYONEURIN"/>
    <property type="match status" value="1"/>
</dbReference>
<dbReference type="PROSITE" id="PS50157">
    <property type="entry name" value="ZINC_FINGER_C2H2_2"/>
    <property type="match status" value="4"/>
</dbReference>
<reference evidence="11" key="2">
    <citation type="submission" date="2025-09" db="UniProtKB">
        <authorList>
            <consortium name="Ensembl"/>
        </authorList>
    </citation>
    <scope>IDENTIFICATION</scope>
</reference>
<dbReference type="InterPro" id="IPR036236">
    <property type="entry name" value="Znf_C2H2_sf"/>
</dbReference>
<keyword evidence="6" id="KW-0539">Nucleus</keyword>
<feature type="region of interest" description="Disordered" evidence="9">
    <location>
        <begin position="162"/>
        <end position="190"/>
    </location>
</feature>
<feature type="domain" description="C2H2-type" evidence="10">
    <location>
        <begin position="365"/>
        <end position="392"/>
    </location>
</feature>
<reference evidence="11" key="1">
    <citation type="submission" date="2025-08" db="UniProtKB">
        <authorList>
            <consortium name="Ensembl"/>
        </authorList>
    </citation>
    <scope>IDENTIFICATION</scope>
</reference>
<dbReference type="Gene3D" id="3.30.160.60">
    <property type="entry name" value="Classic Zinc Finger"/>
    <property type="match status" value="4"/>
</dbReference>
<evidence type="ECO:0000256" key="7">
    <source>
        <dbReference type="PROSITE-ProRule" id="PRU00042"/>
    </source>
</evidence>
<name>A0A3Q4GDE5_NEOBR</name>
<dbReference type="GO" id="GO:0005694">
    <property type="term" value="C:chromosome"/>
    <property type="evidence" value="ECO:0007669"/>
    <property type="project" value="UniProtKB-ARBA"/>
</dbReference>
<feature type="region of interest" description="Disordered" evidence="9">
    <location>
        <begin position="223"/>
        <end position="260"/>
    </location>
</feature>